<dbReference type="PANTHER" id="PTHR30158">
    <property type="entry name" value="ACRA/E-RELATED COMPONENT OF DRUG EFFLUX TRANSPORTER"/>
    <property type="match status" value="1"/>
</dbReference>
<dbReference type="InterPro" id="IPR006143">
    <property type="entry name" value="RND_pump_MFP"/>
</dbReference>
<dbReference type="InterPro" id="IPR058625">
    <property type="entry name" value="MdtA-like_BSH"/>
</dbReference>
<proteinExistence type="inferred from homology"/>
<reference evidence="7 8" key="1">
    <citation type="submission" date="2020-06" db="EMBL/GenBank/DDBJ databases">
        <title>Description of novel acetic acid bacteria.</title>
        <authorList>
            <person name="Sombolestani A."/>
        </authorList>
    </citation>
    <scope>NUCLEOTIDE SEQUENCE [LARGE SCALE GENOMIC DNA]</scope>
    <source>
        <strain evidence="7 8">LMG 26838</strain>
    </source>
</reference>
<evidence type="ECO:0000256" key="2">
    <source>
        <dbReference type="SAM" id="SignalP"/>
    </source>
</evidence>
<dbReference type="PANTHER" id="PTHR30158:SF3">
    <property type="entry name" value="MULTIDRUG EFFLUX PUMP SUBUNIT ACRA-RELATED"/>
    <property type="match status" value="1"/>
</dbReference>
<dbReference type="SUPFAM" id="SSF111369">
    <property type="entry name" value="HlyD-like secretion proteins"/>
    <property type="match status" value="1"/>
</dbReference>
<sequence length="403" mass="42141">MAVRSSGLMGQRTASGWLPSAIACWALAASAGPALAADPAPASRPAPVVGTLVAGTRPVTQTRQFTGRVQAIDSVALIPRVTAYLDERLFKEGSEVHKGDLLYKLEQGPFQANVLTQQGAVAQAKATTVNSGIQLQRQKNLQNSPAFAKENFDNAVASARGNVGALLSAQGNLQYAQIQLDYTEIRAPIDGRITATAVNPGNVVSPNSGALATIVSQDPMYVLFPVATRDLLAMRSSFASQGGLGAAKLTFTLADGSTYDQTGKLDYVAPTVATNTDTLNLRATVPNPLHGAAESGTGSRTLFDGEFVTVTVGDPQPQTQLVVPRAAVLADQQGTYVYGVDDKGDATRIDITLGDEDGTDVVVRHGLKPGQTFIADGIQRVHLGQKVDAKPMSRDNNAPAAHG</sequence>
<feature type="chain" id="PRO_5032353774" evidence="2">
    <location>
        <begin position="37"/>
        <end position="403"/>
    </location>
</feature>
<dbReference type="EMBL" id="JABXXQ010000008">
    <property type="protein sequence ID" value="NVN28993.1"/>
    <property type="molecule type" value="Genomic_DNA"/>
</dbReference>
<dbReference type="Gene3D" id="2.40.30.170">
    <property type="match status" value="1"/>
</dbReference>
<dbReference type="NCBIfam" id="TIGR01730">
    <property type="entry name" value="RND_mfp"/>
    <property type="match status" value="1"/>
</dbReference>
<feature type="domain" description="Multidrug resistance protein MdtA-like barrel-sandwich hybrid" evidence="4">
    <location>
        <begin position="75"/>
        <end position="209"/>
    </location>
</feature>
<dbReference type="Gene3D" id="2.40.420.20">
    <property type="match status" value="1"/>
</dbReference>
<feature type="domain" description="Multidrug resistance protein MdtA-like beta-barrel" evidence="5">
    <location>
        <begin position="219"/>
        <end position="289"/>
    </location>
</feature>
<feature type="signal peptide" evidence="2">
    <location>
        <begin position="1"/>
        <end position="36"/>
    </location>
</feature>
<protein>
    <submittedName>
        <fullName evidence="7">Efflux RND transporter periplasmic adaptor subunit</fullName>
    </submittedName>
</protein>
<evidence type="ECO:0000256" key="1">
    <source>
        <dbReference type="ARBA" id="ARBA00009477"/>
    </source>
</evidence>
<evidence type="ECO:0000259" key="4">
    <source>
        <dbReference type="Pfam" id="PF25917"/>
    </source>
</evidence>
<evidence type="ECO:0000259" key="6">
    <source>
        <dbReference type="Pfam" id="PF25989"/>
    </source>
</evidence>
<dbReference type="Gene3D" id="2.40.50.100">
    <property type="match status" value="1"/>
</dbReference>
<dbReference type="GO" id="GO:0005886">
    <property type="term" value="C:plasma membrane"/>
    <property type="evidence" value="ECO:0007669"/>
    <property type="project" value="TreeGrafter"/>
</dbReference>
<accession>A0A850NH79</accession>
<dbReference type="InterPro" id="IPR058626">
    <property type="entry name" value="MdtA-like_b-barrel"/>
</dbReference>
<dbReference type="InterPro" id="IPR058624">
    <property type="entry name" value="MdtA-like_HH"/>
</dbReference>
<dbReference type="AlphaFoldDB" id="A0A850NH79"/>
<dbReference type="GO" id="GO:0022857">
    <property type="term" value="F:transmembrane transporter activity"/>
    <property type="evidence" value="ECO:0007669"/>
    <property type="project" value="InterPro"/>
</dbReference>
<dbReference type="Pfam" id="PF25944">
    <property type="entry name" value="Beta-barrel_RND"/>
    <property type="match status" value="1"/>
</dbReference>
<evidence type="ECO:0000259" key="5">
    <source>
        <dbReference type="Pfam" id="PF25944"/>
    </source>
</evidence>
<dbReference type="Pfam" id="PF25917">
    <property type="entry name" value="BSH_RND"/>
    <property type="match status" value="1"/>
</dbReference>
<dbReference type="InterPro" id="IPR058637">
    <property type="entry name" value="YknX-like_C"/>
</dbReference>
<comment type="caution">
    <text evidence="7">The sequence shown here is derived from an EMBL/GenBank/DDBJ whole genome shotgun (WGS) entry which is preliminary data.</text>
</comment>
<evidence type="ECO:0000313" key="7">
    <source>
        <dbReference type="EMBL" id="NVN28993.1"/>
    </source>
</evidence>
<dbReference type="PROSITE" id="PS51257">
    <property type="entry name" value="PROKAR_LIPOPROTEIN"/>
    <property type="match status" value="1"/>
</dbReference>
<feature type="domain" description="YknX-like C-terminal permuted SH3-like" evidence="6">
    <location>
        <begin position="321"/>
        <end position="388"/>
    </location>
</feature>
<keyword evidence="2" id="KW-0732">Signal</keyword>
<evidence type="ECO:0000313" key="8">
    <source>
        <dbReference type="Proteomes" id="UP000565205"/>
    </source>
</evidence>
<gene>
    <name evidence="7" type="ORF">HUK83_01340</name>
</gene>
<dbReference type="Pfam" id="PF25989">
    <property type="entry name" value="YknX_C"/>
    <property type="match status" value="1"/>
</dbReference>
<comment type="similarity">
    <text evidence="1">Belongs to the membrane fusion protein (MFP) (TC 8.A.1) family.</text>
</comment>
<dbReference type="Pfam" id="PF25876">
    <property type="entry name" value="HH_MFP_RND"/>
    <property type="match status" value="1"/>
</dbReference>
<name>A0A850NH79_9PROT</name>
<dbReference type="Proteomes" id="UP000565205">
    <property type="component" value="Unassembled WGS sequence"/>
</dbReference>
<dbReference type="GO" id="GO:0046677">
    <property type="term" value="P:response to antibiotic"/>
    <property type="evidence" value="ECO:0007669"/>
    <property type="project" value="TreeGrafter"/>
</dbReference>
<evidence type="ECO:0000259" key="3">
    <source>
        <dbReference type="Pfam" id="PF25876"/>
    </source>
</evidence>
<feature type="domain" description="Multidrug resistance protein MdtA-like alpha-helical hairpin" evidence="3">
    <location>
        <begin position="117"/>
        <end position="183"/>
    </location>
</feature>
<organism evidence="7 8">
    <name type="scientific">Endobacter medicaginis</name>
    <dbReference type="NCBI Taxonomy" id="1181271"/>
    <lineage>
        <taxon>Bacteria</taxon>
        <taxon>Pseudomonadati</taxon>
        <taxon>Pseudomonadota</taxon>
        <taxon>Alphaproteobacteria</taxon>
        <taxon>Acetobacterales</taxon>
        <taxon>Acetobacteraceae</taxon>
        <taxon>Endobacter</taxon>
    </lineage>
</organism>
<dbReference type="Gene3D" id="1.10.287.470">
    <property type="entry name" value="Helix hairpin bin"/>
    <property type="match status" value="1"/>
</dbReference>